<gene>
    <name evidence="1" type="ORF">SEA_DECURRO_14</name>
</gene>
<dbReference type="GeneID" id="26519580"/>
<dbReference type="KEGG" id="vg:26519580"/>
<dbReference type="Proteomes" id="UP000214345">
    <property type="component" value="Segment"/>
</dbReference>
<protein>
    <submittedName>
        <fullName evidence="1">Uncharacterized protein</fullName>
    </submittedName>
</protein>
<accession>A0A0M3UKF4</accession>
<dbReference type="RefSeq" id="YP_009191307.1">
    <property type="nucleotide sequence ID" value="NC_028692.1"/>
</dbReference>
<evidence type="ECO:0000313" key="2">
    <source>
        <dbReference type="Proteomes" id="UP000214345"/>
    </source>
</evidence>
<name>A0A0M3UKF4_9CAUD</name>
<evidence type="ECO:0000313" key="1">
    <source>
        <dbReference type="EMBL" id="ALF00681.1"/>
    </source>
</evidence>
<dbReference type="EMBL" id="KT355471">
    <property type="protein sequence ID" value="ALF00681.1"/>
    <property type="molecule type" value="Genomic_DNA"/>
</dbReference>
<reference evidence="1 2" key="1">
    <citation type="submission" date="2015-07" db="EMBL/GenBank/DDBJ databases">
        <authorList>
            <person name="Pizzorno M.C."/>
            <person name="Stowe E.L."/>
            <person name="Andolino C.J."/>
            <person name="Luftman N.D."/>
            <person name="Meredith S.M."/>
            <person name="Pirnie R.T."/>
            <person name="Yankauskas J.R."/>
            <person name="Ball S.L."/>
            <person name="Bradley K.W."/>
            <person name="Asai D.J."/>
            <person name="Bowman C.A."/>
            <person name="Russell D.A."/>
            <person name="Pope W.H."/>
            <person name="Jacobs-Sera D."/>
            <person name="Hendrix R.W."/>
            <person name="Hatfull G.F."/>
        </authorList>
    </citation>
    <scope>NUCLEOTIDE SEQUENCE [LARGE SCALE GENOMIC DNA]</scope>
</reference>
<organism evidence="1 2">
    <name type="scientific">Arthrobacter phage Decurro</name>
    <dbReference type="NCBI Taxonomy" id="1698361"/>
    <lineage>
        <taxon>Viruses</taxon>
        <taxon>Duplodnaviria</taxon>
        <taxon>Heunggongvirae</taxon>
        <taxon>Uroviricota</taxon>
        <taxon>Caudoviricetes</taxon>
        <taxon>Decurrovirus</taxon>
        <taxon>Decurrovirus decurro</taxon>
    </lineage>
</organism>
<sequence>MVTIQEAALTVNGGTYNPSKPAAFILPTAFSGLTVSYGGDSCADHPGPGSISGRVFIPEQHSAFHPRIADPVHLRATINGDDMRMFYGTVDEIVIEDVDGEPLPAIIPNSRRMQSLDGWIVTTGATYEASLPTPATYLLDGARVSALGPTQGATANKLWFTTPAAPVSESRPYVVTAMAEAPSGLPALKAMWFNNAGGLIKIEDLYRWYTAGSFNGDFSPLRTQGTYPPVGAASVRIIVECELYANRESWQQACAVDGIVLHELPYGTVELPKLKADKRPPGRWVTFKASDILATAARLIVGTTPWPSQTVEGRTAALNALVPAGTVTFNEGGTRDPFRMLGPRDIDKQNMLEIFQRVLASSGDLAVASSNFARYVVAASLPRYPQIIERINGMATLVNDPLVPVLPAGSIVAGPMQTDITTMANQIRVEYRVVTDTMEQTGDDASAVYVNTESLAAYGAMGRSISTDLATVAGSRAEDKARRLVESQAQPFYRLADKVRLVSSQIPDAPNVARLYSADIGFGQLVYVPDAPAVLGNYHRVRGATLTLGREPAVELDVEPPDYSAPEALTFGEARNTTPPFNILKLSEFKNITIGQLKYVSALEE</sequence>
<keyword evidence="2" id="KW-1185">Reference proteome</keyword>
<proteinExistence type="predicted"/>